<feature type="transmembrane region" description="Helical" evidence="7">
    <location>
        <begin position="117"/>
        <end position="138"/>
    </location>
</feature>
<evidence type="ECO:0000256" key="4">
    <source>
        <dbReference type="ARBA" id="ARBA00022692"/>
    </source>
</evidence>
<name>A0ABN2RH40_9PSEU</name>
<feature type="transmembrane region" description="Helical" evidence="7">
    <location>
        <begin position="187"/>
        <end position="204"/>
    </location>
</feature>
<dbReference type="InterPro" id="IPR020846">
    <property type="entry name" value="MFS_dom"/>
</dbReference>
<gene>
    <name evidence="9" type="ORF">GCM10009754_47630</name>
</gene>
<dbReference type="PROSITE" id="PS00217">
    <property type="entry name" value="SUGAR_TRANSPORT_2"/>
    <property type="match status" value="1"/>
</dbReference>
<keyword evidence="4 7" id="KW-0812">Transmembrane</keyword>
<dbReference type="InterPro" id="IPR011701">
    <property type="entry name" value="MFS"/>
</dbReference>
<evidence type="ECO:0000256" key="5">
    <source>
        <dbReference type="ARBA" id="ARBA00022989"/>
    </source>
</evidence>
<dbReference type="RefSeq" id="WP_344422793.1">
    <property type="nucleotide sequence ID" value="NZ_BAAANN010000019.1"/>
</dbReference>
<feature type="transmembrane region" description="Helical" evidence="7">
    <location>
        <begin position="362"/>
        <end position="383"/>
    </location>
</feature>
<sequence>MSAKPGFARVVGAGVVGTTVEFFDFFLYASAATAIFPAVFFPGSDGLLGVLAALVTYAVGFVARPIGGVVFGHFGDRLGRKKLLVISLLMMGVASALIGVLPGYAQIGVTAPILLTVLRLVQGFALGGEFGGAVVLVAEHGPAARRGFWTAWPQTGGPLGNLLANGALTLVAALTTDAQYGSWGWRLPFLASLLIVAVGLWVRLRVEESPLFREVAKPERAPLREVFVRHPRPLFSAFAARLGENAAFYVFTVFLLVYAQHAHVPKGVATAAVTAGSVAQVLGMLGGGALSDRFGRRPVSVTAAVLAAGWSPLFFGMVDRGGTSVFVAVAVGLLLHGVLTGAQSAFYAELFSTELRYSGVSIGYQAATMFSGAAAPLVGTAFLRATGSATPVVVMLLACLALTVAGMFAVGETRRTALAG</sequence>
<dbReference type="Proteomes" id="UP001501116">
    <property type="component" value="Unassembled WGS sequence"/>
</dbReference>
<keyword evidence="5 7" id="KW-1133">Transmembrane helix</keyword>
<feature type="transmembrane region" description="Helical" evidence="7">
    <location>
        <begin position="267"/>
        <end position="287"/>
    </location>
</feature>
<protein>
    <submittedName>
        <fullName evidence="9">MFS transporter</fullName>
    </submittedName>
</protein>
<evidence type="ECO:0000256" key="3">
    <source>
        <dbReference type="ARBA" id="ARBA00022475"/>
    </source>
</evidence>
<feature type="transmembrane region" description="Helical" evidence="7">
    <location>
        <begin position="159"/>
        <end position="175"/>
    </location>
</feature>
<evidence type="ECO:0000256" key="1">
    <source>
        <dbReference type="ARBA" id="ARBA00004651"/>
    </source>
</evidence>
<keyword evidence="10" id="KW-1185">Reference proteome</keyword>
<dbReference type="SUPFAM" id="SSF103473">
    <property type="entry name" value="MFS general substrate transporter"/>
    <property type="match status" value="1"/>
</dbReference>
<feature type="transmembrane region" description="Helical" evidence="7">
    <location>
        <begin position="389"/>
        <end position="410"/>
    </location>
</feature>
<keyword evidence="6 7" id="KW-0472">Membrane</keyword>
<dbReference type="PANTHER" id="PTHR43045">
    <property type="entry name" value="SHIKIMATE TRANSPORTER"/>
    <property type="match status" value="1"/>
</dbReference>
<evidence type="ECO:0000313" key="9">
    <source>
        <dbReference type="EMBL" id="GAA1968953.1"/>
    </source>
</evidence>
<dbReference type="PROSITE" id="PS50850">
    <property type="entry name" value="MFS"/>
    <property type="match status" value="1"/>
</dbReference>
<evidence type="ECO:0000256" key="7">
    <source>
        <dbReference type="SAM" id="Phobius"/>
    </source>
</evidence>
<keyword evidence="2" id="KW-0813">Transport</keyword>
<dbReference type="Pfam" id="PF07690">
    <property type="entry name" value="MFS_1"/>
    <property type="match status" value="1"/>
</dbReference>
<evidence type="ECO:0000313" key="10">
    <source>
        <dbReference type="Proteomes" id="UP001501116"/>
    </source>
</evidence>
<feature type="transmembrane region" description="Helical" evidence="7">
    <location>
        <begin position="46"/>
        <end position="71"/>
    </location>
</feature>
<feature type="transmembrane region" description="Helical" evidence="7">
    <location>
        <begin position="83"/>
        <end position="105"/>
    </location>
</feature>
<dbReference type="EMBL" id="BAAANN010000019">
    <property type="protein sequence ID" value="GAA1968953.1"/>
    <property type="molecule type" value="Genomic_DNA"/>
</dbReference>
<reference evidence="9 10" key="1">
    <citation type="journal article" date="2019" name="Int. J. Syst. Evol. Microbiol.">
        <title>The Global Catalogue of Microorganisms (GCM) 10K type strain sequencing project: providing services to taxonomists for standard genome sequencing and annotation.</title>
        <authorList>
            <consortium name="The Broad Institute Genomics Platform"/>
            <consortium name="The Broad Institute Genome Sequencing Center for Infectious Disease"/>
            <person name="Wu L."/>
            <person name="Ma J."/>
        </authorList>
    </citation>
    <scope>NUCLEOTIDE SEQUENCE [LARGE SCALE GENOMIC DNA]</scope>
    <source>
        <strain evidence="9 10">JCM 14545</strain>
    </source>
</reference>
<proteinExistence type="predicted"/>
<dbReference type="InterPro" id="IPR036259">
    <property type="entry name" value="MFS_trans_sf"/>
</dbReference>
<evidence type="ECO:0000259" key="8">
    <source>
        <dbReference type="PROSITE" id="PS50850"/>
    </source>
</evidence>
<dbReference type="PROSITE" id="PS00216">
    <property type="entry name" value="SUGAR_TRANSPORT_1"/>
    <property type="match status" value="1"/>
</dbReference>
<dbReference type="PANTHER" id="PTHR43045:SF1">
    <property type="entry name" value="SHIKIMATE TRANSPORTER"/>
    <property type="match status" value="1"/>
</dbReference>
<dbReference type="Gene3D" id="1.20.1250.20">
    <property type="entry name" value="MFS general substrate transporter like domains"/>
    <property type="match status" value="2"/>
</dbReference>
<keyword evidence="3" id="KW-1003">Cell membrane</keyword>
<feature type="domain" description="Major facilitator superfamily (MFS) profile" evidence="8">
    <location>
        <begin position="10"/>
        <end position="414"/>
    </location>
</feature>
<evidence type="ECO:0000256" key="6">
    <source>
        <dbReference type="ARBA" id="ARBA00023136"/>
    </source>
</evidence>
<feature type="transmembrane region" description="Helical" evidence="7">
    <location>
        <begin position="299"/>
        <end position="318"/>
    </location>
</feature>
<feature type="transmembrane region" description="Helical" evidence="7">
    <location>
        <begin position="242"/>
        <end position="261"/>
    </location>
</feature>
<comment type="subcellular location">
    <subcellularLocation>
        <location evidence="1">Cell membrane</location>
        <topology evidence="1">Multi-pass membrane protein</topology>
    </subcellularLocation>
</comment>
<feature type="transmembrane region" description="Helical" evidence="7">
    <location>
        <begin position="324"/>
        <end position="350"/>
    </location>
</feature>
<feature type="transmembrane region" description="Helical" evidence="7">
    <location>
        <begin position="7"/>
        <end position="40"/>
    </location>
</feature>
<evidence type="ECO:0000256" key="2">
    <source>
        <dbReference type="ARBA" id="ARBA00022448"/>
    </source>
</evidence>
<accession>A0ABN2RH40</accession>
<dbReference type="InterPro" id="IPR005829">
    <property type="entry name" value="Sugar_transporter_CS"/>
</dbReference>
<comment type="caution">
    <text evidence="9">The sequence shown here is derived from an EMBL/GenBank/DDBJ whole genome shotgun (WGS) entry which is preliminary data.</text>
</comment>
<organism evidence="9 10">
    <name type="scientific">Amycolatopsis minnesotensis</name>
    <dbReference type="NCBI Taxonomy" id="337894"/>
    <lineage>
        <taxon>Bacteria</taxon>
        <taxon>Bacillati</taxon>
        <taxon>Actinomycetota</taxon>
        <taxon>Actinomycetes</taxon>
        <taxon>Pseudonocardiales</taxon>
        <taxon>Pseudonocardiaceae</taxon>
        <taxon>Amycolatopsis</taxon>
    </lineage>
</organism>
<dbReference type="CDD" id="cd17369">
    <property type="entry name" value="MFS_ShiA_like"/>
    <property type="match status" value="1"/>
</dbReference>